<evidence type="ECO:0000313" key="3">
    <source>
        <dbReference type="Proteomes" id="UP001174136"/>
    </source>
</evidence>
<feature type="transmembrane region" description="Helical" evidence="1">
    <location>
        <begin position="105"/>
        <end position="127"/>
    </location>
</feature>
<sequence>MISGLLPLSELWSSQTLTFARDWQLLMSLQQFKFLNHIAATTLRPGIVLQAVLLESHGKISWKRPLKGSSTNTQDWSATVLTLTFSSSFHLSVACDQYIFFPLDLLLSFEYVCLFMCVCVFACLLCYS</sequence>
<evidence type="ECO:0000313" key="2">
    <source>
        <dbReference type="EMBL" id="KAK0140300.1"/>
    </source>
</evidence>
<protein>
    <submittedName>
        <fullName evidence="2">Uncharacterized protein</fullName>
    </submittedName>
</protein>
<proteinExistence type="predicted"/>
<organism evidence="2 3">
    <name type="scientific">Merluccius polli</name>
    <name type="common">Benguela hake</name>
    <name type="synonym">Merluccius cadenati</name>
    <dbReference type="NCBI Taxonomy" id="89951"/>
    <lineage>
        <taxon>Eukaryota</taxon>
        <taxon>Metazoa</taxon>
        <taxon>Chordata</taxon>
        <taxon>Craniata</taxon>
        <taxon>Vertebrata</taxon>
        <taxon>Euteleostomi</taxon>
        <taxon>Actinopterygii</taxon>
        <taxon>Neopterygii</taxon>
        <taxon>Teleostei</taxon>
        <taxon>Neoteleostei</taxon>
        <taxon>Acanthomorphata</taxon>
        <taxon>Zeiogadaria</taxon>
        <taxon>Gadariae</taxon>
        <taxon>Gadiformes</taxon>
        <taxon>Gadoidei</taxon>
        <taxon>Merlucciidae</taxon>
        <taxon>Merluccius</taxon>
    </lineage>
</organism>
<accession>A0AA47NWX0</accession>
<comment type="caution">
    <text evidence="2">The sequence shown here is derived from an EMBL/GenBank/DDBJ whole genome shotgun (WGS) entry which is preliminary data.</text>
</comment>
<dbReference type="AlphaFoldDB" id="A0AA47NWX0"/>
<keyword evidence="1" id="KW-1133">Transmembrane helix</keyword>
<dbReference type="EMBL" id="JAOPHQ010004263">
    <property type="protein sequence ID" value="KAK0140300.1"/>
    <property type="molecule type" value="Genomic_DNA"/>
</dbReference>
<name>A0AA47NWX0_MERPO</name>
<keyword evidence="3" id="KW-1185">Reference proteome</keyword>
<gene>
    <name evidence="2" type="ORF">N1851_022775</name>
</gene>
<reference evidence="2" key="1">
    <citation type="journal article" date="2023" name="Front. Mar. Sci.">
        <title>A new Merluccius polli reference genome to investigate the effects of global change in West African waters.</title>
        <authorList>
            <person name="Mateo J.L."/>
            <person name="Blanco-Fernandez C."/>
            <person name="Garcia-Vazquez E."/>
            <person name="Machado-Schiaffino G."/>
        </authorList>
    </citation>
    <scope>NUCLEOTIDE SEQUENCE</scope>
    <source>
        <strain evidence="2">C29</strain>
        <tissue evidence="2">Fin</tissue>
    </source>
</reference>
<keyword evidence="1" id="KW-0812">Transmembrane</keyword>
<evidence type="ECO:0000256" key="1">
    <source>
        <dbReference type="SAM" id="Phobius"/>
    </source>
</evidence>
<dbReference type="Proteomes" id="UP001174136">
    <property type="component" value="Unassembled WGS sequence"/>
</dbReference>
<keyword evidence="1" id="KW-0472">Membrane</keyword>